<proteinExistence type="predicted"/>
<evidence type="ECO:0000313" key="1">
    <source>
        <dbReference type="EMBL" id="VYT44522.1"/>
    </source>
</evidence>
<accession>A0A6N2WS92</accession>
<gene>
    <name evidence="1" type="ORF">BCLFYP20_04197</name>
</gene>
<dbReference type="AlphaFoldDB" id="A0A6N2WS92"/>
<sequence length="308" mass="35809">MVICDKIPINWYFIVQEKFFNLQKLNSINMKKIFILLFVSLALFSCEKEEDNKIFEYQLLPSENVSKPFSCLGEKRTITFTIIQKTLIDDILDSEVPIIPKDVSIEFDKTLFSDIETKIKGDQVVLNITSNINKEDKILNVDLQISYSTINGIKVEKIPLIIDKGKLTFVYKIHSEQNPFVLPVEGGKFELPFICKKQTYLNDQFIEETYSSLNGLRFKTISTGNVWFLTVRKDGEKIGFYKFTFVGEGPYNQKTDPECYFNIYTHDANLITDNPTEIFRQDFIQPQTPGEDYYKPSRSSYKHGTFDF</sequence>
<protein>
    <submittedName>
        <fullName evidence="1">Uncharacterized protein</fullName>
    </submittedName>
</protein>
<name>A0A6N2WS92_9BACE</name>
<reference evidence="1" key="1">
    <citation type="submission" date="2019-11" db="EMBL/GenBank/DDBJ databases">
        <authorList>
            <person name="Feng L."/>
        </authorList>
    </citation>
    <scope>NUCLEOTIDE SEQUENCE</scope>
    <source>
        <strain evidence="1">BcaccaeLFYP20</strain>
    </source>
</reference>
<dbReference type="EMBL" id="CACRTB010000038">
    <property type="protein sequence ID" value="VYT44522.1"/>
    <property type="molecule type" value="Genomic_DNA"/>
</dbReference>
<organism evidence="1">
    <name type="scientific">Bacteroides caccae</name>
    <dbReference type="NCBI Taxonomy" id="47678"/>
    <lineage>
        <taxon>Bacteria</taxon>
        <taxon>Pseudomonadati</taxon>
        <taxon>Bacteroidota</taxon>
        <taxon>Bacteroidia</taxon>
        <taxon>Bacteroidales</taxon>
        <taxon>Bacteroidaceae</taxon>
        <taxon>Bacteroides</taxon>
    </lineage>
</organism>